<proteinExistence type="inferred from homology"/>
<dbReference type="Proteomes" id="UP001408356">
    <property type="component" value="Unassembled WGS sequence"/>
</dbReference>
<dbReference type="PANTHER" id="PTHR24320">
    <property type="entry name" value="RETINOL DEHYDROGENASE"/>
    <property type="match status" value="1"/>
</dbReference>
<dbReference type="PANTHER" id="PTHR24320:SF256">
    <property type="entry name" value="NAD(P)-BINDING ROSSMANN-FOLD SUPERFAMILY PROTEIN"/>
    <property type="match status" value="1"/>
</dbReference>
<accession>A0ABR2UYZ0</accession>
<reference evidence="3 4" key="1">
    <citation type="journal article" date="2024" name="J. Plant Pathol.">
        <title>Sequence and assembly of the genome of Seiridium unicorne, isolate CBS 538.82, causal agent of cypress canker disease.</title>
        <authorList>
            <person name="Scali E."/>
            <person name="Rocca G.D."/>
            <person name="Danti R."/>
            <person name="Garbelotto M."/>
            <person name="Barberini S."/>
            <person name="Baroncelli R."/>
            <person name="Emiliani G."/>
        </authorList>
    </citation>
    <scope>NUCLEOTIDE SEQUENCE [LARGE SCALE GENOMIC DNA]</scope>
    <source>
        <strain evidence="3 4">BM-138-508</strain>
    </source>
</reference>
<comment type="caution">
    <text evidence="3">The sequence shown here is derived from an EMBL/GenBank/DDBJ whole genome shotgun (WGS) entry which is preliminary data.</text>
</comment>
<keyword evidence="4" id="KW-1185">Reference proteome</keyword>
<dbReference type="EMBL" id="JARVKF010000279">
    <property type="protein sequence ID" value="KAK9419898.1"/>
    <property type="molecule type" value="Genomic_DNA"/>
</dbReference>
<comment type="similarity">
    <text evidence="1">Belongs to the short-chain dehydrogenases/reductases (SDR) family.</text>
</comment>
<evidence type="ECO:0000313" key="4">
    <source>
        <dbReference type="Proteomes" id="UP001408356"/>
    </source>
</evidence>
<organism evidence="3 4">
    <name type="scientific">Seiridium unicorne</name>
    <dbReference type="NCBI Taxonomy" id="138068"/>
    <lineage>
        <taxon>Eukaryota</taxon>
        <taxon>Fungi</taxon>
        <taxon>Dikarya</taxon>
        <taxon>Ascomycota</taxon>
        <taxon>Pezizomycotina</taxon>
        <taxon>Sordariomycetes</taxon>
        <taxon>Xylariomycetidae</taxon>
        <taxon>Amphisphaeriales</taxon>
        <taxon>Sporocadaceae</taxon>
        <taxon>Seiridium</taxon>
    </lineage>
</organism>
<keyword evidence="2" id="KW-0560">Oxidoreductase</keyword>
<protein>
    <submittedName>
        <fullName evidence="3">Ketoreductase (KR) domain-containing protein</fullName>
    </submittedName>
</protein>
<dbReference type="SUPFAM" id="SSF51735">
    <property type="entry name" value="NAD(P)-binding Rossmann-fold domains"/>
    <property type="match status" value="1"/>
</dbReference>
<sequence length="187" mass="20478">MARDVATANSLRSALQATKSHPHDIVQLEFSGLASVRRAAANINAKVSAGDIPRIQALVFNAGYREPFGQTRTKNDLDAAFATNHLVHWLLVMLSLQSMNKESGRVVVTQRTNLSALHVPLDKPKKASEAYEEARWKKVCVDASSETIDSVAKSKWSGSPEDPSKDTKQLSGIRRYGASKLCSIIMM</sequence>
<name>A0ABR2UYZ0_9PEZI</name>
<dbReference type="Gene3D" id="3.40.50.720">
    <property type="entry name" value="NAD(P)-binding Rossmann-like Domain"/>
    <property type="match status" value="1"/>
</dbReference>
<evidence type="ECO:0000256" key="2">
    <source>
        <dbReference type="ARBA" id="ARBA00023002"/>
    </source>
</evidence>
<dbReference type="InterPro" id="IPR036291">
    <property type="entry name" value="NAD(P)-bd_dom_sf"/>
</dbReference>
<evidence type="ECO:0000313" key="3">
    <source>
        <dbReference type="EMBL" id="KAK9419898.1"/>
    </source>
</evidence>
<gene>
    <name evidence="3" type="ORF">SUNI508_06904</name>
</gene>
<evidence type="ECO:0000256" key="1">
    <source>
        <dbReference type="ARBA" id="ARBA00006484"/>
    </source>
</evidence>